<accession>A0A2M6K8L1</accession>
<keyword evidence="1" id="KW-1133">Transmembrane helix</keyword>
<dbReference type="EMBL" id="PCWW01000053">
    <property type="protein sequence ID" value="PIR13172.1"/>
    <property type="molecule type" value="Genomic_DNA"/>
</dbReference>
<evidence type="ECO:0000256" key="1">
    <source>
        <dbReference type="SAM" id="Phobius"/>
    </source>
</evidence>
<gene>
    <name evidence="2" type="ORF">COV49_03120</name>
</gene>
<evidence type="ECO:0000313" key="3">
    <source>
        <dbReference type="Proteomes" id="UP000230869"/>
    </source>
</evidence>
<keyword evidence="1" id="KW-0472">Membrane</keyword>
<reference evidence="2 3" key="1">
    <citation type="submission" date="2017-09" db="EMBL/GenBank/DDBJ databases">
        <title>Depth-based differentiation of microbial function through sediment-hosted aquifers and enrichment of novel symbionts in the deep terrestrial subsurface.</title>
        <authorList>
            <person name="Probst A.J."/>
            <person name="Ladd B."/>
            <person name="Jarett J.K."/>
            <person name="Geller-Mcgrath D.E."/>
            <person name="Sieber C.M."/>
            <person name="Emerson J.B."/>
            <person name="Anantharaman K."/>
            <person name="Thomas B.C."/>
            <person name="Malmstrom R."/>
            <person name="Stieglmeier M."/>
            <person name="Klingl A."/>
            <person name="Woyke T."/>
            <person name="Ryan C.M."/>
            <person name="Banfield J.F."/>
        </authorList>
    </citation>
    <scope>NUCLEOTIDE SEQUENCE [LARGE SCALE GENOMIC DNA]</scope>
    <source>
        <strain evidence="2">CG11_big_fil_rev_8_21_14_0_20_39_10</strain>
    </source>
</reference>
<dbReference type="AlphaFoldDB" id="A0A2M6K8L1"/>
<feature type="transmembrane region" description="Helical" evidence="1">
    <location>
        <begin position="6"/>
        <end position="26"/>
    </location>
</feature>
<evidence type="ECO:0000313" key="2">
    <source>
        <dbReference type="EMBL" id="PIR13172.1"/>
    </source>
</evidence>
<name>A0A2M6K8L1_9BACT</name>
<proteinExistence type="predicted"/>
<dbReference type="Proteomes" id="UP000230869">
    <property type="component" value="Unassembled WGS sequence"/>
</dbReference>
<protein>
    <submittedName>
        <fullName evidence="2">Uncharacterized protein</fullName>
    </submittedName>
</protein>
<organism evidence="2 3">
    <name type="scientific">Candidatus Falkowbacteria bacterium CG11_big_fil_rev_8_21_14_0_20_39_10</name>
    <dbReference type="NCBI Taxonomy" id="1974570"/>
    <lineage>
        <taxon>Bacteria</taxon>
        <taxon>Candidatus Falkowiibacteriota</taxon>
    </lineage>
</organism>
<sequence length="151" mass="17444">MKRINFNVLILAILLAAIFYFSNIIFKNYYQRLTQQSNLIISDSLSGNSQAKEMSGRLDYIDGLQKEFTPWSFALEEISKITNQEIVFYSISFNKKDNLAILRGLAESRDSLIDLREELEASEMFTNINFPIKNILEQSDISFEIKANLNL</sequence>
<comment type="caution">
    <text evidence="2">The sequence shown here is derived from an EMBL/GenBank/DDBJ whole genome shotgun (WGS) entry which is preliminary data.</text>
</comment>
<dbReference type="InterPro" id="IPR007813">
    <property type="entry name" value="PilN"/>
</dbReference>
<dbReference type="Pfam" id="PF05137">
    <property type="entry name" value="PilN"/>
    <property type="match status" value="1"/>
</dbReference>
<keyword evidence="1" id="KW-0812">Transmembrane</keyword>